<reference evidence="1" key="2">
    <citation type="submission" date="2023-05" db="EMBL/GenBank/DDBJ databases">
        <authorList>
            <person name="Schelkunov M.I."/>
        </authorList>
    </citation>
    <scope>NUCLEOTIDE SEQUENCE</scope>
    <source>
        <strain evidence="1">Hsosn_3</strain>
        <tissue evidence="1">Leaf</tissue>
    </source>
</reference>
<protein>
    <recommendedName>
        <fullName evidence="3">FBD domain-containing protein</fullName>
    </recommendedName>
</protein>
<evidence type="ECO:0000313" key="1">
    <source>
        <dbReference type="EMBL" id="KAK1370311.1"/>
    </source>
</evidence>
<evidence type="ECO:0000313" key="2">
    <source>
        <dbReference type="Proteomes" id="UP001237642"/>
    </source>
</evidence>
<gene>
    <name evidence="1" type="ORF">POM88_036403</name>
</gene>
<evidence type="ECO:0008006" key="3">
    <source>
        <dbReference type="Google" id="ProtNLM"/>
    </source>
</evidence>
<accession>A0AAD8HNB8</accession>
<reference evidence="1" key="1">
    <citation type="submission" date="2023-02" db="EMBL/GenBank/DDBJ databases">
        <title>Genome of toxic invasive species Heracleum sosnowskyi carries increased number of genes despite the absence of recent whole-genome duplications.</title>
        <authorList>
            <person name="Schelkunov M."/>
            <person name="Shtratnikova V."/>
            <person name="Makarenko M."/>
            <person name="Klepikova A."/>
            <person name="Omelchenko D."/>
            <person name="Novikova G."/>
            <person name="Obukhova E."/>
            <person name="Bogdanov V."/>
            <person name="Penin A."/>
            <person name="Logacheva M."/>
        </authorList>
    </citation>
    <scope>NUCLEOTIDE SEQUENCE</scope>
    <source>
        <strain evidence="1">Hsosn_3</strain>
        <tissue evidence="1">Leaf</tissue>
    </source>
</reference>
<keyword evidence="2" id="KW-1185">Reference proteome</keyword>
<dbReference type="Proteomes" id="UP001237642">
    <property type="component" value="Unassembled WGS sequence"/>
</dbReference>
<dbReference type="EMBL" id="JAUIZM010000008">
    <property type="protein sequence ID" value="KAK1370311.1"/>
    <property type="molecule type" value="Genomic_DNA"/>
</dbReference>
<dbReference type="AlphaFoldDB" id="A0AAD8HNB8"/>
<sequence>MSSVEQHLQSPNFIEITLDQLETVEIRWMFGSRAELHLNTFIRLLLASSALLRWMNVKNISAIDDPKEEFMQFPKASTSGQIMWFQLCTNNLDLTTTTSNGRAYDFCLILSFV</sequence>
<name>A0AAD8HNB8_9APIA</name>
<proteinExistence type="predicted"/>
<comment type="caution">
    <text evidence="1">The sequence shown here is derived from an EMBL/GenBank/DDBJ whole genome shotgun (WGS) entry which is preliminary data.</text>
</comment>
<organism evidence="1 2">
    <name type="scientific">Heracleum sosnowskyi</name>
    <dbReference type="NCBI Taxonomy" id="360622"/>
    <lineage>
        <taxon>Eukaryota</taxon>
        <taxon>Viridiplantae</taxon>
        <taxon>Streptophyta</taxon>
        <taxon>Embryophyta</taxon>
        <taxon>Tracheophyta</taxon>
        <taxon>Spermatophyta</taxon>
        <taxon>Magnoliopsida</taxon>
        <taxon>eudicotyledons</taxon>
        <taxon>Gunneridae</taxon>
        <taxon>Pentapetalae</taxon>
        <taxon>asterids</taxon>
        <taxon>campanulids</taxon>
        <taxon>Apiales</taxon>
        <taxon>Apiaceae</taxon>
        <taxon>Apioideae</taxon>
        <taxon>apioid superclade</taxon>
        <taxon>Tordylieae</taxon>
        <taxon>Tordyliinae</taxon>
        <taxon>Heracleum</taxon>
    </lineage>
</organism>